<feature type="domain" description="Ciliary BBSome complex subunit 2 N-terminal" evidence="2">
    <location>
        <begin position="24"/>
        <end position="107"/>
    </location>
</feature>
<dbReference type="GO" id="GO:0043005">
    <property type="term" value="C:neuron projection"/>
    <property type="evidence" value="ECO:0007669"/>
    <property type="project" value="TreeGrafter"/>
</dbReference>
<keyword evidence="1" id="KW-0732">Signal</keyword>
<reference evidence="3" key="1">
    <citation type="submission" date="2015-12" db="EMBL/GenBank/DDBJ databases">
        <title>De novo transcriptome assembly of four potential Pierce s Disease insect vectors from Arizona vineyards.</title>
        <authorList>
            <person name="Tassone E.E."/>
        </authorList>
    </citation>
    <scope>NUCLEOTIDE SEQUENCE</scope>
</reference>
<organism evidence="3">
    <name type="scientific">Clastoptera arizonana</name>
    <name type="common">Arizona spittle bug</name>
    <dbReference type="NCBI Taxonomy" id="38151"/>
    <lineage>
        <taxon>Eukaryota</taxon>
        <taxon>Metazoa</taxon>
        <taxon>Ecdysozoa</taxon>
        <taxon>Arthropoda</taxon>
        <taxon>Hexapoda</taxon>
        <taxon>Insecta</taxon>
        <taxon>Pterygota</taxon>
        <taxon>Neoptera</taxon>
        <taxon>Paraneoptera</taxon>
        <taxon>Hemiptera</taxon>
        <taxon>Auchenorrhyncha</taxon>
        <taxon>Cercopoidea</taxon>
        <taxon>Clastopteridae</taxon>
        <taxon>Clastoptera</taxon>
    </lineage>
</organism>
<feature type="signal peptide" evidence="1">
    <location>
        <begin position="1"/>
        <end position="20"/>
    </location>
</feature>
<proteinExistence type="predicted"/>
<protein>
    <recommendedName>
        <fullName evidence="2">Ciliary BBSome complex subunit 2 N-terminal domain-containing protein</fullName>
    </recommendedName>
</protein>
<evidence type="ECO:0000313" key="3">
    <source>
        <dbReference type="EMBL" id="JAS20666.1"/>
    </source>
</evidence>
<dbReference type="GO" id="GO:0034464">
    <property type="term" value="C:BBSome"/>
    <property type="evidence" value="ECO:0007669"/>
    <property type="project" value="InterPro"/>
</dbReference>
<dbReference type="PANTHER" id="PTHR32465">
    <property type="entry name" value="BARDET-BIEDL SYNDROME 2 PROTEIN"/>
    <property type="match status" value="1"/>
</dbReference>
<dbReference type="InterPro" id="IPR016616">
    <property type="entry name" value="Bardet-Biedl_syndrome_2_prot"/>
</dbReference>
<accession>A0A1B6D4U4</accession>
<dbReference type="PANTHER" id="PTHR32465:SF0">
    <property type="entry name" value="BARDET-BIEDL SYNDROME 2 PROTEIN"/>
    <property type="match status" value="1"/>
</dbReference>
<dbReference type="InterPro" id="IPR029430">
    <property type="entry name" value="BBS2_N"/>
</dbReference>
<dbReference type="GO" id="GO:0031514">
    <property type="term" value="C:motile cilium"/>
    <property type="evidence" value="ECO:0007669"/>
    <property type="project" value="TreeGrafter"/>
</dbReference>
<feature type="chain" id="PRO_5008580945" description="Ciliary BBSome complex subunit 2 N-terminal domain-containing protein" evidence="1">
    <location>
        <begin position="21"/>
        <end position="123"/>
    </location>
</feature>
<evidence type="ECO:0000256" key="1">
    <source>
        <dbReference type="SAM" id="SignalP"/>
    </source>
</evidence>
<evidence type="ECO:0000259" key="2">
    <source>
        <dbReference type="Pfam" id="PF14781"/>
    </source>
</evidence>
<gene>
    <name evidence="3" type="ORF">g.4137</name>
</gene>
<dbReference type="GO" id="GO:0036064">
    <property type="term" value="C:ciliary basal body"/>
    <property type="evidence" value="ECO:0007669"/>
    <property type="project" value="TreeGrafter"/>
</dbReference>
<sequence>MFRTMAIPIFTLNLGHFILPGSVTIGKYDGSHSCLTAATIGDKILIHNPHRHDRKTSLLNVNQGIRAICAGRLNLDDEKDILAIGTPTSLLAYHVDNNTDLFYKDVRQSYALFCTLHSKYQMV</sequence>
<dbReference type="GO" id="GO:1905515">
    <property type="term" value="P:non-motile cilium assembly"/>
    <property type="evidence" value="ECO:0007669"/>
    <property type="project" value="InterPro"/>
</dbReference>
<dbReference type="Pfam" id="PF14781">
    <property type="entry name" value="BBS2_N"/>
    <property type="match status" value="1"/>
</dbReference>
<name>A0A1B6D4U4_9HEMI</name>
<dbReference type="AlphaFoldDB" id="A0A1B6D4U4"/>
<dbReference type="EMBL" id="GEDC01016632">
    <property type="protein sequence ID" value="JAS20666.1"/>
    <property type="molecule type" value="Transcribed_RNA"/>
</dbReference>
<dbReference type="GO" id="GO:0016020">
    <property type="term" value="C:membrane"/>
    <property type="evidence" value="ECO:0007669"/>
    <property type="project" value="TreeGrafter"/>
</dbReference>